<reference evidence="1" key="1">
    <citation type="submission" date="2019-08" db="EMBL/GenBank/DDBJ databases">
        <title>The improved chromosome-level genome for the pearl oyster Pinctada fucata martensii using PacBio sequencing and Hi-C.</title>
        <authorList>
            <person name="Zheng Z."/>
        </authorList>
    </citation>
    <scope>NUCLEOTIDE SEQUENCE</scope>
    <source>
        <strain evidence="1">ZZ-2019</strain>
        <tissue evidence="1">Adductor muscle</tissue>
    </source>
</reference>
<dbReference type="EMBL" id="VSWD01000007">
    <property type="protein sequence ID" value="KAK3098780.1"/>
    <property type="molecule type" value="Genomic_DNA"/>
</dbReference>
<dbReference type="Proteomes" id="UP001186944">
    <property type="component" value="Unassembled WGS sequence"/>
</dbReference>
<organism evidence="1 2">
    <name type="scientific">Pinctada imbricata</name>
    <name type="common">Atlantic pearl-oyster</name>
    <name type="synonym">Pinctada martensii</name>
    <dbReference type="NCBI Taxonomy" id="66713"/>
    <lineage>
        <taxon>Eukaryota</taxon>
        <taxon>Metazoa</taxon>
        <taxon>Spiralia</taxon>
        <taxon>Lophotrochozoa</taxon>
        <taxon>Mollusca</taxon>
        <taxon>Bivalvia</taxon>
        <taxon>Autobranchia</taxon>
        <taxon>Pteriomorphia</taxon>
        <taxon>Pterioida</taxon>
        <taxon>Pterioidea</taxon>
        <taxon>Pteriidae</taxon>
        <taxon>Pinctada</taxon>
    </lineage>
</organism>
<sequence length="115" mass="13042">MESSCEDPAEHVSLREILNVVKSQGASISALQTQVSQDLNELKQEVHGSATQVKKLKSDTLVKWRSEGNRIQYTFNSEVSEELEQEQLGQLITESLTTLKKFLLLRPKNSKREIN</sequence>
<accession>A0AA88Y5A7</accession>
<protein>
    <submittedName>
        <fullName evidence="1">Uncharacterized protein</fullName>
    </submittedName>
</protein>
<proteinExistence type="predicted"/>
<keyword evidence="2" id="KW-1185">Reference proteome</keyword>
<gene>
    <name evidence="1" type="ORF">FSP39_023042</name>
</gene>
<evidence type="ECO:0000313" key="2">
    <source>
        <dbReference type="Proteomes" id="UP001186944"/>
    </source>
</evidence>
<name>A0AA88Y5A7_PINIB</name>
<comment type="caution">
    <text evidence="1">The sequence shown here is derived from an EMBL/GenBank/DDBJ whole genome shotgun (WGS) entry which is preliminary data.</text>
</comment>
<evidence type="ECO:0000313" key="1">
    <source>
        <dbReference type="EMBL" id="KAK3098780.1"/>
    </source>
</evidence>
<dbReference type="AlphaFoldDB" id="A0AA88Y5A7"/>